<organism evidence="5 6">
    <name type="scientific">Streptacidiphilus pinicola</name>
    <dbReference type="NCBI Taxonomy" id="2219663"/>
    <lineage>
        <taxon>Bacteria</taxon>
        <taxon>Bacillati</taxon>
        <taxon>Actinomycetota</taxon>
        <taxon>Actinomycetes</taxon>
        <taxon>Kitasatosporales</taxon>
        <taxon>Streptomycetaceae</taxon>
        <taxon>Streptacidiphilus</taxon>
    </lineage>
</organism>
<keyword evidence="2" id="KW-0645">Protease</keyword>
<evidence type="ECO:0000313" key="5">
    <source>
        <dbReference type="EMBL" id="RAG83893.1"/>
    </source>
</evidence>
<dbReference type="Pfam" id="PF03575">
    <property type="entry name" value="Peptidase_S51"/>
    <property type="match status" value="1"/>
</dbReference>
<dbReference type="PANTHER" id="PTHR20842:SF0">
    <property type="entry name" value="ALPHA-ASPARTYL DIPEPTIDASE"/>
    <property type="match status" value="1"/>
</dbReference>
<accession>A0A2X0IJV2</accession>
<evidence type="ECO:0000313" key="6">
    <source>
        <dbReference type="Proteomes" id="UP000248889"/>
    </source>
</evidence>
<dbReference type="AlphaFoldDB" id="A0A2X0IJV2"/>
<dbReference type="RefSeq" id="WP_111502701.1">
    <property type="nucleotide sequence ID" value="NZ_QKYN01000075.1"/>
</dbReference>
<keyword evidence="3" id="KW-0378">Hydrolase</keyword>
<dbReference type="InterPro" id="IPR005320">
    <property type="entry name" value="Peptidase_S51"/>
</dbReference>
<comment type="caution">
    <text evidence="5">The sequence shown here is derived from an EMBL/GenBank/DDBJ whole genome shotgun (WGS) entry which is preliminary data.</text>
</comment>
<evidence type="ECO:0000256" key="4">
    <source>
        <dbReference type="ARBA" id="ARBA00022825"/>
    </source>
</evidence>
<gene>
    <name evidence="5" type="ORF">DN069_20025</name>
</gene>
<dbReference type="InterPro" id="IPR029062">
    <property type="entry name" value="Class_I_gatase-like"/>
</dbReference>
<comment type="similarity">
    <text evidence="1">Belongs to the peptidase S51 family.</text>
</comment>
<dbReference type="GO" id="GO:0008236">
    <property type="term" value="F:serine-type peptidase activity"/>
    <property type="evidence" value="ECO:0007669"/>
    <property type="project" value="UniProtKB-KW"/>
</dbReference>
<proteinExistence type="inferred from homology"/>
<keyword evidence="4" id="KW-0720">Serine protease</keyword>
<dbReference type="PANTHER" id="PTHR20842">
    <property type="entry name" value="PROTEASE S51 ALPHA-ASPARTYL DIPEPTIDASE"/>
    <property type="match status" value="1"/>
</dbReference>
<evidence type="ECO:0000256" key="1">
    <source>
        <dbReference type="ARBA" id="ARBA00006534"/>
    </source>
</evidence>
<sequence length="210" mass="22776">MRLYLSSFRLGNHPERLLALLGDTGPGDLTVVANAIDHVEPDVRRAGVEREFQDLTALGFRPRELDLRDFFDRPAPDVASALAPFPAVWVRGGNAFVLRHALSRSGADSALTTRLRADTLLYAGYSAGACVLAPSLSGLELCDDPHLAPPLWDGLHLLDRPFVPHVASPDHPETAACDLISSRYRAHGVPHHALRDGEVLVVDGETTQVL</sequence>
<dbReference type="Proteomes" id="UP000248889">
    <property type="component" value="Unassembled WGS sequence"/>
</dbReference>
<dbReference type="OrthoDB" id="3373764at2"/>
<protein>
    <submittedName>
        <fullName evidence="5">Peptidase</fullName>
    </submittedName>
</protein>
<dbReference type="EMBL" id="QKYN01000075">
    <property type="protein sequence ID" value="RAG83893.1"/>
    <property type="molecule type" value="Genomic_DNA"/>
</dbReference>
<evidence type="ECO:0000256" key="2">
    <source>
        <dbReference type="ARBA" id="ARBA00022670"/>
    </source>
</evidence>
<reference evidence="5 6" key="1">
    <citation type="submission" date="2018-06" db="EMBL/GenBank/DDBJ databases">
        <title>Streptacidiphilus pinicola sp. nov., isolated from pine grove soil.</title>
        <authorList>
            <person name="Roh S.G."/>
            <person name="Park S."/>
            <person name="Kim M.-K."/>
            <person name="Yun B.-R."/>
            <person name="Park J."/>
            <person name="Kim M.J."/>
            <person name="Kim Y.S."/>
            <person name="Kim S.B."/>
        </authorList>
    </citation>
    <scope>NUCLEOTIDE SEQUENCE [LARGE SCALE GENOMIC DNA]</scope>
    <source>
        <strain evidence="5 6">MMS16-CNU450</strain>
    </source>
</reference>
<keyword evidence="6" id="KW-1185">Reference proteome</keyword>
<evidence type="ECO:0000256" key="3">
    <source>
        <dbReference type="ARBA" id="ARBA00022801"/>
    </source>
</evidence>
<dbReference type="GO" id="GO:0006508">
    <property type="term" value="P:proteolysis"/>
    <property type="evidence" value="ECO:0007669"/>
    <property type="project" value="UniProtKB-KW"/>
</dbReference>
<dbReference type="Gene3D" id="3.40.50.880">
    <property type="match status" value="1"/>
</dbReference>
<dbReference type="SUPFAM" id="SSF52317">
    <property type="entry name" value="Class I glutamine amidotransferase-like"/>
    <property type="match status" value="1"/>
</dbReference>
<name>A0A2X0IJV2_9ACTN</name>